<dbReference type="KEGG" id="cvn:111108028"/>
<evidence type="ECO:0000256" key="4">
    <source>
        <dbReference type="ARBA" id="ARBA00012925"/>
    </source>
</evidence>
<evidence type="ECO:0000256" key="8">
    <source>
        <dbReference type="ARBA" id="ARBA00023239"/>
    </source>
</evidence>
<dbReference type="Gene3D" id="3.40.50.1110">
    <property type="entry name" value="SGNH hydrolase"/>
    <property type="match status" value="1"/>
</dbReference>
<evidence type="ECO:0000256" key="6">
    <source>
        <dbReference type="ARBA" id="ARBA00022723"/>
    </source>
</evidence>
<organism evidence="12 13">
    <name type="scientific">Crassostrea virginica</name>
    <name type="common">Eastern oyster</name>
    <dbReference type="NCBI Taxonomy" id="6565"/>
    <lineage>
        <taxon>Eukaryota</taxon>
        <taxon>Metazoa</taxon>
        <taxon>Spiralia</taxon>
        <taxon>Lophotrochozoa</taxon>
        <taxon>Mollusca</taxon>
        <taxon>Bivalvia</taxon>
        <taxon>Autobranchia</taxon>
        <taxon>Pteriomorphia</taxon>
        <taxon>Ostreida</taxon>
        <taxon>Ostreoidea</taxon>
        <taxon>Ostreidae</taxon>
        <taxon>Crassostrea</taxon>
    </lineage>
</organism>
<dbReference type="EC" id="4.2.1.1" evidence="4 10"/>
<dbReference type="PROSITE" id="PS51144">
    <property type="entry name" value="ALPHA_CA_2"/>
    <property type="match status" value="1"/>
</dbReference>
<keyword evidence="7 10" id="KW-0862">Zinc</keyword>
<dbReference type="Pfam" id="PF00194">
    <property type="entry name" value="Carb_anhydrase"/>
    <property type="match status" value="2"/>
</dbReference>
<dbReference type="AlphaFoldDB" id="A0A8B8B7W1"/>
<reference evidence="13" key="2">
    <citation type="submission" date="2025-08" db="UniProtKB">
        <authorList>
            <consortium name="RefSeq"/>
        </authorList>
    </citation>
    <scope>IDENTIFICATION</scope>
    <source>
        <tissue evidence="13">Whole sample</tissue>
    </source>
</reference>
<comment type="subcellular location">
    <subcellularLocation>
        <location evidence="2">Secreted</location>
    </subcellularLocation>
</comment>
<evidence type="ECO:0000256" key="7">
    <source>
        <dbReference type="ARBA" id="ARBA00022833"/>
    </source>
</evidence>
<dbReference type="InterPro" id="IPR036514">
    <property type="entry name" value="SGNH_hydro_sf"/>
</dbReference>
<dbReference type="RefSeq" id="XP_022299228.1">
    <property type="nucleotide sequence ID" value="XM_022443520.1"/>
</dbReference>
<keyword evidence="6 10" id="KW-0479">Metal-binding</keyword>
<dbReference type="PANTHER" id="PTHR18952">
    <property type="entry name" value="CARBONIC ANHYDRASE"/>
    <property type="match status" value="1"/>
</dbReference>
<comment type="function">
    <text evidence="1 10">Reversible hydration of carbon dioxide.</text>
</comment>
<dbReference type="InterPro" id="IPR023561">
    <property type="entry name" value="Carbonic_anhydrase_a-class"/>
</dbReference>
<comment type="cofactor">
    <cofactor evidence="10">
        <name>Zn(2+)</name>
        <dbReference type="ChEBI" id="CHEBI:29105"/>
    </cofactor>
</comment>
<name>A0A8B8B7W1_CRAVI</name>
<dbReference type="GO" id="GO:0004089">
    <property type="term" value="F:carbonate dehydratase activity"/>
    <property type="evidence" value="ECO:0007669"/>
    <property type="project" value="UniProtKB-UniRule"/>
</dbReference>
<dbReference type="GeneID" id="111108028"/>
<keyword evidence="5" id="KW-0964">Secreted</keyword>
<dbReference type="GO" id="GO:0005576">
    <property type="term" value="C:extracellular region"/>
    <property type="evidence" value="ECO:0007669"/>
    <property type="project" value="UniProtKB-SubCell"/>
</dbReference>
<dbReference type="PROSITE" id="PS00162">
    <property type="entry name" value="ALPHA_CA_1"/>
    <property type="match status" value="1"/>
</dbReference>
<comment type="catalytic activity">
    <reaction evidence="9 10">
        <text>hydrogencarbonate + H(+) = CO2 + H2O</text>
        <dbReference type="Rhea" id="RHEA:10748"/>
        <dbReference type="ChEBI" id="CHEBI:15377"/>
        <dbReference type="ChEBI" id="CHEBI:15378"/>
        <dbReference type="ChEBI" id="CHEBI:16526"/>
        <dbReference type="ChEBI" id="CHEBI:17544"/>
        <dbReference type="EC" id="4.2.1.1"/>
    </reaction>
</comment>
<protein>
    <recommendedName>
        <fullName evidence="4 10">Carbonic anhydrase</fullName>
        <ecNumber evidence="4 10">4.2.1.1</ecNumber>
    </recommendedName>
</protein>
<evidence type="ECO:0000256" key="5">
    <source>
        <dbReference type="ARBA" id="ARBA00022525"/>
    </source>
</evidence>
<evidence type="ECO:0000313" key="12">
    <source>
        <dbReference type="Proteomes" id="UP000694844"/>
    </source>
</evidence>
<dbReference type="InterPro" id="IPR001148">
    <property type="entry name" value="CA_dom"/>
</dbReference>
<dbReference type="SUPFAM" id="SSF51069">
    <property type="entry name" value="Carbonic anhydrase"/>
    <property type="match status" value="1"/>
</dbReference>
<keyword evidence="12" id="KW-1185">Reference proteome</keyword>
<evidence type="ECO:0000256" key="10">
    <source>
        <dbReference type="RuleBase" id="RU367011"/>
    </source>
</evidence>
<dbReference type="GO" id="GO:0008270">
    <property type="term" value="F:zinc ion binding"/>
    <property type="evidence" value="ECO:0007669"/>
    <property type="project" value="UniProtKB-UniRule"/>
</dbReference>
<feature type="domain" description="Alpha-carbonic anhydrase" evidence="11">
    <location>
        <begin position="128"/>
        <end position="444"/>
    </location>
</feature>
<dbReference type="OrthoDB" id="429145at2759"/>
<dbReference type="SUPFAM" id="SSF52266">
    <property type="entry name" value="SGNH hydrolase"/>
    <property type="match status" value="1"/>
</dbReference>
<dbReference type="Proteomes" id="UP000694844">
    <property type="component" value="Chromosome 1"/>
</dbReference>
<dbReference type="PANTHER" id="PTHR18952:SF265">
    <property type="entry name" value="CARBONIC ANHYDRASE"/>
    <property type="match status" value="1"/>
</dbReference>
<evidence type="ECO:0000259" key="11">
    <source>
        <dbReference type="PROSITE" id="PS51144"/>
    </source>
</evidence>
<dbReference type="CDD" id="cd00326">
    <property type="entry name" value="alpha_CA"/>
    <property type="match status" value="1"/>
</dbReference>
<evidence type="ECO:0000256" key="3">
    <source>
        <dbReference type="ARBA" id="ARBA00010718"/>
    </source>
</evidence>
<evidence type="ECO:0000256" key="1">
    <source>
        <dbReference type="ARBA" id="ARBA00002904"/>
    </source>
</evidence>
<reference evidence="12" key="1">
    <citation type="submission" date="2024-06" db="UniProtKB">
        <authorList>
            <consortium name="RefSeq"/>
        </authorList>
    </citation>
    <scope>NUCLEOTIDE SEQUENCE [LARGE SCALE GENOMIC DNA]</scope>
</reference>
<dbReference type="InterPro" id="IPR036398">
    <property type="entry name" value="CA_dom_sf"/>
</dbReference>
<sequence>MKALVLGHSFVRRLRDWMRDNDRKMSRGSVDVHLHGVGGRTMRQVYDLDLKRVERIHPDVILLQLGGNDISSCTSASDVLVRLDHRASVVMLFYLLLVSVASSAMATSLYSRDRQAFGLCYEEDCQSAHFSYNPFGCHGPKEWQLVTSCWHDCGGRRQSPIDIRTRETIYMPGTLLHFENLCTRVPGKIRNNGHSPHFSTDTRVIALTNVPHRGSDKYIFEEIHFHIGKMEGKGSEHSIDGEFYPMEAHVVFFNDKYENISIAKSKQDGLVVIGIMVEVSDNADQAVKESLEPNTYDTDLDFEKTCPCVKRSDNCYWKYCFCRLKNARIMSTLMEKYFYIVREYVPPQNNETRDFVHLTEFISPVDVLPYDWSFYMYDGSLTTPPCSRNVRWIVMRCPIRISAEAFNMYKLVQDVHNVPLVANGLRRPVQENRLPVFRNFHWKTFGEETPYCPDED</sequence>
<proteinExistence type="inferred from homology"/>
<evidence type="ECO:0000313" key="13">
    <source>
        <dbReference type="RefSeq" id="XP_022299228.1"/>
    </source>
</evidence>
<dbReference type="SMART" id="SM01057">
    <property type="entry name" value="Carb_anhydrase"/>
    <property type="match status" value="1"/>
</dbReference>
<dbReference type="Gene3D" id="3.10.200.10">
    <property type="entry name" value="Alpha carbonic anhydrase"/>
    <property type="match status" value="1"/>
</dbReference>
<gene>
    <name evidence="13" type="primary">LOC111108028</name>
</gene>
<comment type="similarity">
    <text evidence="3 10">Belongs to the alpha-carbonic anhydrase family.</text>
</comment>
<accession>A0A8B8B7W1</accession>
<dbReference type="InterPro" id="IPR018338">
    <property type="entry name" value="Carbonic_anhydrase_a-class_CS"/>
</dbReference>
<keyword evidence="8 10" id="KW-0456">Lyase</keyword>
<evidence type="ECO:0000256" key="2">
    <source>
        <dbReference type="ARBA" id="ARBA00004613"/>
    </source>
</evidence>
<evidence type="ECO:0000256" key="9">
    <source>
        <dbReference type="ARBA" id="ARBA00048348"/>
    </source>
</evidence>